<name>A0A5B0S4D9_PUCGR</name>
<evidence type="ECO:0000313" key="3">
    <source>
        <dbReference type="Proteomes" id="UP000325313"/>
    </source>
</evidence>
<dbReference type="Proteomes" id="UP000325313">
    <property type="component" value="Unassembled WGS sequence"/>
</dbReference>
<sequence>MTGQNRSSMGGHTSIDDRSNRSLMEVSHHRFGLWSAPNPASSSWCPCSFVAPPQYTLKPSPQSAVNPKVLQCPDSLQQAFSEPCAFGPLFPAFQRLGKLDFSTNAPPLSSACACSVSSACFPHQPRAFRIHPNNLAKALVEACSHHHINGGFSNCGID</sequence>
<dbReference type="AlphaFoldDB" id="A0A5B0S4D9"/>
<evidence type="ECO:0000256" key="1">
    <source>
        <dbReference type="SAM" id="MobiDB-lite"/>
    </source>
</evidence>
<proteinExistence type="predicted"/>
<feature type="region of interest" description="Disordered" evidence="1">
    <location>
        <begin position="1"/>
        <end position="20"/>
    </location>
</feature>
<evidence type="ECO:0000313" key="2">
    <source>
        <dbReference type="EMBL" id="KAA1132820.1"/>
    </source>
</evidence>
<reference evidence="2 3" key="1">
    <citation type="submission" date="2019-05" db="EMBL/GenBank/DDBJ databases">
        <title>Emergence of the Ug99 lineage of the wheat stem rust pathogen through somatic hybridization.</title>
        <authorList>
            <person name="Li F."/>
            <person name="Upadhyaya N.M."/>
            <person name="Sperschneider J."/>
            <person name="Matny O."/>
            <person name="Nguyen-Phuc H."/>
            <person name="Mago R."/>
            <person name="Raley C."/>
            <person name="Miller M.E."/>
            <person name="Silverstein K.A.T."/>
            <person name="Henningsen E."/>
            <person name="Hirsch C.D."/>
            <person name="Visser B."/>
            <person name="Pretorius Z.A."/>
            <person name="Steffenson B.J."/>
            <person name="Schwessinger B."/>
            <person name="Dodds P.N."/>
            <person name="Figueroa M."/>
        </authorList>
    </citation>
    <scope>NUCLEOTIDE SEQUENCE [LARGE SCALE GENOMIC DNA]</scope>
    <source>
        <strain evidence="2 3">Ug99</strain>
    </source>
</reference>
<protein>
    <submittedName>
        <fullName evidence="2">Uncharacterized protein</fullName>
    </submittedName>
</protein>
<accession>A0A5B0S4D9</accession>
<feature type="compositionally biased region" description="Polar residues" evidence="1">
    <location>
        <begin position="1"/>
        <end position="11"/>
    </location>
</feature>
<dbReference type="EMBL" id="VDEP01000076">
    <property type="protein sequence ID" value="KAA1132820.1"/>
    <property type="molecule type" value="Genomic_DNA"/>
</dbReference>
<comment type="caution">
    <text evidence="2">The sequence shown here is derived from an EMBL/GenBank/DDBJ whole genome shotgun (WGS) entry which is preliminary data.</text>
</comment>
<gene>
    <name evidence="2" type="ORF">PGTUg99_018961</name>
</gene>
<organism evidence="2 3">
    <name type="scientific">Puccinia graminis f. sp. tritici</name>
    <dbReference type="NCBI Taxonomy" id="56615"/>
    <lineage>
        <taxon>Eukaryota</taxon>
        <taxon>Fungi</taxon>
        <taxon>Dikarya</taxon>
        <taxon>Basidiomycota</taxon>
        <taxon>Pucciniomycotina</taxon>
        <taxon>Pucciniomycetes</taxon>
        <taxon>Pucciniales</taxon>
        <taxon>Pucciniaceae</taxon>
        <taxon>Puccinia</taxon>
    </lineage>
</organism>